<reference evidence="6 7" key="2">
    <citation type="journal article" date="2012" name="Open Biol.">
        <title>Characteristics of nucleosomes and linker DNA regions on the genome of the basidiomycete Mixia osmundae revealed by mono- and dinucleosome mapping.</title>
        <authorList>
            <person name="Nishida H."/>
            <person name="Kondo S."/>
            <person name="Matsumoto T."/>
            <person name="Suzuki Y."/>
            <person name="Yoshikawa H."/>
            <person name="Taylor T.D."/>
            <person name="Sugiyama J."/>
        </authorList>
    </citation>
    <scope>NUCLEOTIDE SEQUENCE [LARGE SCALE GENOMIC DNA]</scope>
    <source>
        <strain evidence="7">CBS 9802 / IAM 14324 / JCM 22182 / KY 12970</strain>
    </source>
</reference>
<dbReference type="RefSeq" id="XP_014568614.1">
    <property type="nucleotide sequence ID" value="XM_014713128.1"/>
</dbReference>
<evidence type="ECO:0000313" key="7">
    <source>
        <dbReference type="Proteomes" id="UP000009131"/>
    </source>
</evidence>
<dbReference type="GO" id="GO:0033108">
    <property type="term" value="P:mitochondrial respiratory chain complex assembly"/>
    <property type="evidence" value="ECO:0007669"/>
    <property type="project" value="TreeGrafter"/>
</dbReference>
<dbReference type="InterPro" id="IPR009069">
    <property type="entry name" value="Cys_alpha_HP_mot_SF"/>
</dbReference>
<keyword evidence="4" id="KW-1015">Disulfide bond</keyword>
<dbReference type="PANTHER" id="PTHR46811:SF1">
    <property type="entry name" value="COILED-COIL-HELIX-COILED-COIL-HELIX DOMAIN-CONTAINING PROTEIN 7"/>
    <property type="match status" value="1"/>
</dbReference>
<keyword evidence="7" id="KW-1185">Reference proteome</keyword>
<dbReference type="GO" id="GO:0005758">
    <property type="term" value="C:mitochondrial intermembrane space"/>
    <property type="evidence" value="ECO:0007669"/>
    <property type="project" value="UniProtKB-SubCell"/>
</dbReference>
<dbReference type="Gene3D" id="1.10.287.1130">
    <property type="entry name" value="CytochromE C oxidase copper chaperone"/>
    <property type="match status" value="1"/>
</dbReference>
<dbReference type="OMA" id="GGDRDMC"/>
<evidence type="ECO:0000256" key="4">
    <source>
        <dbReference type="ARBA" id="ARBA00023157"/>
    </source>
</evidence>
<dbReference type="AlphaFoldDB" id="G7E9R1"/>
<evidence type="ECO:0000313" key="6">
    <source>
        <dbReference type="EMBL" id="GAA99380.1"/>
    </source>
</evidence>
<evidence type="ECO:0000256" key="1">
    <source>
        <dbReference type="ARBA" id="ARBA00003875"/>
    </source>
</evidence>
<reference evidence="6 7" key="1">
    <citation type="journal article" date="2011" name="J. Gen. Appl. Microbiol.">
        <title>Draft genome sequencing of the enigmatic basidiomycete Mixia osmundae.</title>
        <authorList>
            <person name="Nishida H."/>
            <person name="Nagatsuka Y."/>
            <person name="Sugiyama J."/>
        </authorList>
    </citation>
    <scope>NUCLEOTIDE SEQUENCE [LARGE SCALE GENOMIC DNA]</scope>
    <source>
        <strain evidence="7">CBS 9802 / IAM 14324 / JCM 22182 / KY 12970</strain>
    </source>
</reference>
<dbReference type="eggNOG" id="KOG4618">
    <property type="taxonomic scope" value="Eukaryota"/>
</dbReference>
<dbReference type="EMBL" id="BABT02000220">
    <property type="protein sequence ID" value="GAA99380.1"/>
    <property type="molecule type" value="Genomic_DNA"/>
</dbReference>
<organism evidence="6 7">
    <name type="scientific">Mixia osmundae (strain CBS 9802 / IAM 14324 / JCM 22182 / KY 12970)</name>
    <dbReference type="NCBI Taxonomy" id="764103"/>
    <lineage>
        <taxon>Eukaryota</taxon>
        <taxon>Fungi</taxon>
        <taxon>Dikarya</taxon>
        <taxon>Basidiomycota</taxon>
        <taxon>Pucciniomycotina</taxon>
        <taxon>Mixiomycetes</taxon>
        <taxon>Mixiales</taxon>
        <taxon>Mixiaceae</taxon>
        <taxon>Mixia</taxon>
    </lineage>
</organism>
<protein>
    <recommendedName>
        <fullName evidence="8">CHCH domain-containing protein</fullName>
    </recommendedName>
</protein>
<dbReference type="HOGENOM" id="CLU_157422_2_0_1"/>
<dbReference type="InParanoid" id="G7E9R1"/>
<comment type="function">
    <text evidence="1">Required for the assembly of cytochrome c oxidase.</text>
</comment>
<evidence type="ECO:0000256" key="5">
    <source>
        <dbReference type="SAM" id="MobiDB-lite"/>
    </source>
</evidence>
<keyword evidence="3" id="KW-0496">Mitochondrion</keyword>
<dbReference type="STRING" id="764103.G7E9R1"/>
<dbReference type="PROSITE" id="PS51808">
    <property type="entry name" value="CHCH"/>
    <property type="match status" value="1"/>
</dbReference>
<comment type="caution">
    <text evidence="6">The sequence shown here is derived from an EMBL/GenBank/DDBJ whole genome shotgun (WGS) entry which is preliminary data.</text>
</comment>
<name>G7E9R1_MIXOS</name>
<dbReference type="PANTHER" id="PTHR46811">
    <property type="entry name" value="COILED-COIL-HELIX-COILED-COIL-HELIX DOMAIN-CONTAINING PROTEIN 7"/>
    <property type="match status" value="1"/>
</dbReference>
<evidence type="ECO:0000256" key="3">
    <source>
        <dbReference type="ARBA" id="ARBA00023128"/>
    </source>
</evidence>
<dbReference type="SUPFAM" id="SSF47072">
    <property type="entry name" value="Cysteine alpha-hairpin motif"/>
    <property type="match status" value="1"/>
</dbReference>
<dbReference type="Proteomes" id="UP000009131">
    <property type="component" value="Unassembled WGS sequence"/>
</dbReference>
<evidence type="ECO:0008006" key="8">
    <source>
        <dbReference type="Google" id="ProtNLM"/>
    </source>
</evidence>
<dbReference type="OrthoDB" id="9971592at2759"/>
<proteinExistence type="predicted"/>
<accession>G7E9R1</accession>
<feature type="region of interest" description="Disordered" evidence="5">
    <location>
        <begin position="1"/>
        <end position="26"/>
    </location>
</feature>
<evidence type="ECO:0000256" key="2">
    <source>
        <dbReference type="ARBA" id="ARBA00004569"/>
    </source>
</evidence>
<gene>
    <name evidence="6" type="primary">Mo06076</name>
    <name evidence="6" type="ORF">E5Q_06076</name>
</gene>
<dbReference type="InterPro" id="IPR051040">
    <property type="entry name" value="COX23"/>
</dbReference>
<sequence>MSVQPPVDSTIRDPIPRPANSQSEVPRPYRELFKNKEASKFVDPCDQARADSMRCLDEQSYNRSACSEFFTAYRDCKKAWLKQRREDRMAGRY</sequence>
<comment type="subcellular location">
    <subcellularLocation>
        <location evidence="2">Mitochondrion intermembrane space</location>
    </subcellularLocation>
</comment>